<comment type="caution">
    <text evidence="2">The sequence shown here is derived from an EMBL/GenBank/DDBJ whole genome shotgun (WGS) entry which is preliminary data.</text>
</comment>
<feature type="region of interest" description="Disordered" evidence="1">
    <location>
        <begin position="447"/>
        <end position="484"/>
    </location>
</feature>
<dbReference type="EMBL" id="BQXU01000003">
    <property type="protein sequence ID" value="GKT41749.1"/>
    <property type="molecule type" value="Genomic_DNA"/>
</dbReference>
<dbReference type="RefSeq" id="XP_049124099.1">
    <property type="nucleotide sequence ID" value="XM_049268142.1"/>
</dbReference>
<keyword evidence="3" id="KW-1185">Reference proteome</keyword>
<accession>A0AA37P729</accession>
<sequence length="484" mass="56461">MPNASVKPYCIWYPDVASEETYRELARRYPDMRYQIGRACAVAGYATLHKELRLLPDISIAEEARDNGHTAIYEAIVSQDTRYAVMNDYTRTVNLESPRPGFLNGDTAVRSTLSGTRPAHELSPESQKISQRPFFYEGISLQSYEEHYFDIQEDAHINYFESDPQRTRLEDEFVDLLWNLLPRDLPTINKDALIVAAAWDGNADRYQRLRRPKTVPNELSAVIRGAHHHTPFARWLDACLDDTFDKDEALYVRQAVHARFIMNNDLSRINTETDGDELPAIFWWPHIPHENTLREFAWRRPDFKHQVTLACIVGHYQELFDELQSEVKPSQWQWEVACQSTNPHYCETVERRAAEEKVRLFHGPKSFNRPGAEGCWSRSYLRPNKEPSYSERAVMPKGIYNEPDEPHWELWDIPPGDLLNNGMQWHLAKWATHISATDDTRRQSGLLYSSDDDFERRKTPAPEPKLRKDFSSLDDLDYQYNDRP</sequence>
<dbReference type="AlphaFoldDB" id="A0AA37P729"/>
<dbReference type="Proteomes" id="UP001055115">
    <property type="component" value="Unassembled WGS sequence"/>
</dbReference>
<evidence type="ECO:0000256" key="1">
    <source>
        <dbReference type="SAM" id="MobiDB-lite"/>
    </source>
</evidence>
<feature type="compositionally biased region" description="Basic and acidic residues" evidence="1">
    <location>
        <begin position="454"/>
        <end position="471"/>
    </location>
</feature>
<organism evidence="2 3">
    <name type="scientific">Colletotrichum spaethianum</name>
    <dbReference type="NCBI Taxonomy" id="700344"/>
    <lineage>
        <taxon>Eukaryota</taxon>
        <taxon>Fungi</taxon>
        <taxon>Dikarya</taxon>
        <taxon>Ascomycota</taxon>
        <taxon>Pezizomycotina</taxon>
        <taxon>Sordariomycetes</taxon>
        <taxon>Hypocreomycetidae</taxon>
        <taxon>Glomerellales</taxon>
        <taxon>Glomerellaceae</taxon>
        <taxon>Colletotrichum</taxon>
        <taxon>Colletotrichum spaethianum species complex</taxon>
    </lineage>
</organism>
<reference evidence="2 3" key="1">
    <citation type="submission" date="2022-03" db="EMBL/GenBank/DDBJ databases">
        <title>Genome data of Colletotrichum spp.</title>
        <authorList>
            <person name="Utami Y.D."/>
            <person name="Hiruma K."/>
        </authorList>
    </citation>
    <scope>NUCLEOTIDE SEQUENCE [LARGE SCALE GENOMIC DNA]</scope>
    <source>
        <strain evidence="2 3">MAFF 239500</strain>
    </source>
</reference>
<evidence type="ECO:0000313" key="3">
    <source>
        <dbReference type="Proteomes" id="UP001055115"/>
    </source>
</evidence>
<gene>
    <name evidence="2" type="ORF">ColSpa_01930</name>
</gene>
<evidence type="ECO:0000313" key="2">
    <source>
        <dbReference type="EMBL" id="GKT41749.1"/>
    </source>
</evidence>
<name>A0AA37P729_9PEZI</name>
<proteinExistence type="predicted"/>
<protein>
    <submittedName>
        <fullName evidence="2">Uncharacterized protein</fullName>
    </submittedName>
</protein>
<dbReference type="GeneID" id="73322732"/>